<dbReference type="EMBL" id="BK015344">
    <property type="protein sequence ID" value="DAE02319.1"/>
    <property type="molecule type" value="Genomic_DNA"/>
</dbReference>
<proteinExistence type="predicted"/>
<organism evidence="1">
    <name type="scientific">Herelleviridae sp. cttEB8</name>
    <dbReference type="NCBI Taxonomy" id="2825832"/>
    <lineage>
        <taxon>Viruses</taxon>
        <taxon>Duplodnaviria</taxon>
        <taxon>Heunggongvirae</taxon>
        <taxon>Uroviricota</taxon>
        <taxon>Caudoviricetes</taxon>
        <taxon>Herelleviridae</taxon>
    </lineage>
</organism>
<evidence type="ECO:0000313" key="1">
    <source>
        <dbReference type="EMBL" id="DAE02319.1"/>
    </source>
</evidence>
<accession>A0A8S5P5A9</accession>
<name>A0A8S5P5A9_9CAUD</name>
<sequence>MAGNKPKFQYNDLGPVTTGYIMIPTQIDRDSYIETCYRTNKVCVLVEGGLFKTDVYITNEAIQNIQFPEEPGEKGTQVVIASGAFRNQPIIIGTLQGNDEIFAWSEEIQRFRKTSEDTDMLFCMDPINREWNLNLVGKAKPINLNITMGGNVEHKIRLQSSGEIELKASEKVKVTGYKSIEAEIVNVKKEVESPGEEVRKIVFDMEKFDLYRRTNQKETHLLIDDNQIDINLHDKQEHITIDDGNLIIGFNNDEEQVQLTRNLIKLITGQKVEINGAKEPLTLANTLIQMLNNVENQIMTLKNAWQTALAGSAAMDGGKAGFGAGVGAVAAVNPLQFDGIKSTVTFSD</sequence>
<reference evidence="1" key="1">
    <citation type="journal article" date="2021" name="Proc. Natl. Acad. Sci. U.S.A.">
        <title>A Catalog of Tens of Thousands of Viruses from Human Metagenomes Reveals Hidden Associations with Chronic Diseases.</title>
        <authorList>
            <person name="Tisza M.J."/>
            <person name="Buck C.B."/>
        </authorList>
    </citation>
    <scope>NUCLEOTIDE SEQUENCE</scope>
    <source>
        <strain evidence="1">CttEB8</strain>
    </source>
</reference>
<protein>
    <submittedName>
        <fullName evidence="1">Uncharacterized protein</fullName>
    </submittedName>
</protein>